<dbReference type="Proteomes" id="UP001055811">
    <property type="component" value="Linkage Group LG04"/>
</dbReference>
<gene>
    <name evidence="1" type="ORF">L2E82_25587</name>
</gene>
<name>A0ACB9E426_CICIN</name>
<accession>A0ACB9E426</accession>
<evidence type="ECO:0000313" key="2">
    <source>
        <dbReference type="Proteomes" id="UP001055811"/>
    </source>
</evidence>
<evidence type="ECO:0000313" key="1">
    <source>
        <dbReference type="EMBL" id="KAI3753532.1"/>
    </source>
</evidence>
<dbReference type="EMBL" id="CM042012">
    <property type="protein sequence ID" value="KAI3753532.1"/>
    <property type="molecule type" value="Genomic_DNA"/>
</dbReference>
<reference evidence="1 2" key="2">
    <citation type="journal article" date="2022" name="Mol. Ecol. Resour.">
        <title>The genomes of chicory, endive, great burdock and yacon provide insights into Asteraceae paleo-polyploidization history and plant inulin production.</title>
        <authorList>
            <person name="Fan W."/>
            <person name="Wang S."/>
            <person name="Wang H."/>
            <person name="Wang A."/>
            <person name="Jiang F."/>
            <person name="Liu H."/>
            <person name="Zhao H."/>
            <person name="Xu D."/>
            <person name="Zhang Y."/>
        </authorList>
    </citation>
    <scope>NUCLEOTIDE SEQUENCE [LARGE SCALE GENOMIC DNA]</scope>
    <source>
        <strain evidence="2">cv. Punajuju</strain>
        <tissue evidence="1">Leaves</tissue>
    </source>
</reference>
<reference evidence="2" key="1">
    <citation type="journal article" date="2022" name="Mol. Ecol. Resour.">
        <title>The genomes of chicory, endive, great burdock and yacon provide insights into Asteraceae palaeo-polyploidization history and plant inulin production.</title>
        <authorList>
            <person name="Fan W."/>
            <person name="Wang S."/>
            <person name="Wang H."/>
            <person name="Wang A."/>
            <person name="Jiang F."/>
            <person name="Liu H."/>
            <person name="Zhao H."/>
            <person name="Xu D."/>
            <person name="Zhang Y."/>
        </authorList>
    </citation>
    <scope>NUCLEOTIDE SEQUENCE [LARGE SCALE GENOMIC DNA]</scope>
    <source>
        <strain evidence="2">cv. Punajuju</strain>
    </source>
</reference>
<comment type="caution">
    <text evidence="1">The sequence shown here is derived from an EMBL/GenBank/DDBJ whole genome shotgun (WGS) entry which is preliminary data.</text>
</comment>
<sequence>MTPHADNPAMTPPSDPTIDAMMNRPILPYVEARLQSVRPVPYELQKARAGAMMYDHRTMEILWFSGIFPYCFNGNGDNLY</sequence>
<organism evidence="1 2">
    <name type="scientific">Cichorium intybus</name>
    <name type="common">Chicory</name>
    <dbReference type="NCBI Taxonomy" id="13427"/>
    <lineage>
        <taxon>Eukaryota</taxon>
        <taxon>Viridiplantae</taxon>
        <taxon>Streptophyta</taxon>
        <taxon>Embryophyta</taxon>
        <taxon>Tracheophyta</taxon>
        <taxon>Spermatophyta</taxon>
        <taxon>Magnoliopsida</taxon>
        <taxon>eudicotyledons</taxon>
        <taxon>Gunneridae</taxon>
        <taxon>Pentapetalae</taxon>
        <taxon>asterids</taxon>
        <taxon>campanulids</taxon>
        <taxon>Asterales</taxon>
        <taxon>Asteraceae</taxon>
        <taxon>Cichorioideae</taxon>
        <taxon>Cichorieae</taxon>
        <taxon>Cichoriinae</taxon>
        <taxon>Cichorium</taxon>
    </lineage>
</organism>
<keyword evidence="2" id="KW-1185">Reference proteome</keyword>
<protein>
    <submittedName>
        <fullName evidence="1">Uncharacterized protein</fullName>
    </submittedName>
</protein>
<proteinExistence type="predicted"/>